<dbReference type="AlphaFoldDB" id="A0A0V1HYJ7"/>
<name>A0A0V1HYJ7_9BILA</name>
<dbReference type="EMBL" id="JYDP01000016">
    <property type="protein sequence ID" value="KRZ15690.1"/>
    <property type="molecule type" value="Genomic_DNA"/>
</dbReference>
<dbReference type="OrthoDB" id="10592750at2759"/>
<evidence type="ECO:0000313" key="3">
    <source>
        <dbReference type="Proteomes" id="UP000055024"/>
    </source>
</evidence>
<keyword evidence="1" id="KW-0812">Transmembrane</keyword>
<evidence type="ECO:0000256" key="1">
    <source>
        <dbReference type="SAM" id="Phobius"/>
    </source>
</evidence>
<proteinExistence type="predicted"/>
<accession>A0A0V1HYJ7</accession>
<keyword evidence="1" id="KW-0472">Membrane</keyword>
<organism evidence="2 3">
    <name type="scientific">Trichinella zimbabwensis</name>
    <dbReference type="NCBI Taxonomy" id="268475"/>
    <lineage>
        <taxon>Eukaryota</taxon>
        <taxon>Metazoa</taxon>
        <taxon>Ecdysozoa</taxon>
        <taxon>Nematoda</taxon>
        <taxon>Enoplea</taxon>
        <taxon>Dorylaimia</taxon>
        <taxon>Trichinellida</taxon>
        <taxon>Trichinellidae</taxon>
        <taxon>Trichinella</taxon>
    </lineage>
</organism>
<comment type="caution">
    <text evidence="2">The sequence shown here is derived from an EMBL/GenBank/DDBJ whole genome shotgun (WGS) entry which is preliminary data.</text>
</comment>
<keyword evidence="3" id="KW-1185">Reference proteome</keyword>
<sequence length="73" mass="8634">MNIQEAHIVVIVQLLWLFLTHCLYTYLNFGISMIACHDDQLLLVKMPFSDLARCMEQIDLRVPYQTKMKTNFN</sequence>
<gene>
    <name evidence="2" type="ORF">T11_12343</name>
</gene>
<feature type="transmembrane region" description="Helical" evidence="1">
    <location>
        <begin position="6"/>
        <end position="27"/>
    </location>
</feature>
<protein>
    <submittedName>
        <fullName evidence="2">Uncharacterized protein</fullName>
    </submittedName>
</protein>
<reference evidence="2 3" key="1">
    <citation type="submission" date="2015-01" db="EMBL/GenBank/DDBJ databases">
        <title>Evolution of Trichinella species and genotypes.</title>
        <authorList>
            <person name="Korhonen P.K."/>
            <person name="Edoardo P."/>
            <person name="Giuseppe L.R."/>
            <person name="Gasser R.B."/>
        </authorList>
    </citation>
    <scope>NUCLEOTIDE SEQUENCE [LARGE SCALE GENOMIC DNA]</scope>
    <source>
        <strain evidence="2">ISS1029</strain>
    </source>
</reference>
<keyword evidence="1" id="KW-1133">Transmembrane helix</keyword>
<evidence type="ECO:0000313" key="2">
    <source>
        <dbReference type="EMBL" id="KRZ15690.1"/>
    </source>
</evidence>
<dbReference type="Proteomes" id="UP000055024">
    <property type="component" value="Unassembled WGS sequence"/>
</dbReference>